<dbReference type="EMBL" id="BKAG01000002">
    <property type="protein sequence ID" value="GEP41237.1"/>
    <property type="molecule type" value="Genomic_DNA"/>
</dbReference>
<evidence type="ECO:0000313" key="2">
    <source>
        <dbReference type="Proteomes" id="UP000321577"/>
    </source>
</evidence>
<dbReference type="AlphaFoldDB" id="A0A512M3A5"/>
<accession>A0A512M3A5</accession>
<keyword evidence="2" id="KW-1185">Reference proteome</keyword>
<gene>
    <name evidence="1" type="ORF">BGE01nite_05280</name>
</gene>
<dbReference type="Proteomes" id="UP000321577">
    <property type="component" value="Unassembled WGS sequence"/>
</dbReference>
<evidence type="ECO:0000313" key="1">
    <source>
        <dbReference type="EMBL" id="GEP41237.1"/>
    </source>
</evidence>
<name>A0A512M3A5_9BACT</name>
<proteinExistence type="predicted"/>
<sequence>MTVLTAWHMILSTSAKQVYVNWSPDRTWRVVTYRLPMYWGPPGSSSDAPGFSRLYDAEGRCRAHVNLSMVQSGDVNWFPDCVEIGVKTFYFSALR</sequence>
<protein>
    <submittedName>
        <fullName evidence="1">Uncharacterized protein</fullName>
    </submittedName>
</protein>
<reference evidence="1 2" key="1">
    <citation type="submission" date="2019-07" db="EMBL/GenBank/DDBJ databases">
        <title>Whole genome shotgun sequence of Brevifollis gellanilyticus NBRC 108608.</title>
        <authorList>
            <person name="Hosoyama A."/>
            <person name="Uohara A."/>
            <person name="Ohji S."/>
            <person name="Ichikawa N."/>
        </authorList>
    </citation>
    <scope>NUCLEOTIDE SEQUENCE [LARGE SCALE GENOMIC DNA]</scope>
    <source>
        <strain evidence="1 2">NBRC 108608</strain>
    </source>
</reference>
<organism evidence="1 2">
    <name type="scientific">Brevifollis gellanilyticus</name>
    <dbReference type="NCBI Taxonomy" id="748831"/>
    <lineage>
        <taxon>Bacteria</taxon>
        <taxon>Pseudomonadati</taxon>
        <taxon>Verrucomicrobiota</taxon>
        <taxon>Verrucomicrobiia</taxon>
        <taxon>Verrucomicrobiales</taxon>
        <taxon>Verrucomicrobiaceae</taxon>
    </lineage>
</organism>
<comment type="caution">
    <text evidence="1">The sequence shown here is derived from an EMBL/GenBank/DDBJ whole genome shotgun (WGS) entry which is preliminary data.</text>
</comment>